<keyword evidence="1" id="KW-0676">Redox-active center</keyword>
<feature type="non-terminal residue" evidence="2">
    <location>
        <position position="1"/>
    </location>
</feature>
<dbReference type="PANTHER" id="PTHR15124:SF27">
    <property type="entry name" value="MIGRATION AND INVASION ENHANCER 1"/>
    <property type="match status" value="1"/>
</dbReference>
<dbReference type="GO" id="GO:0043066">
    <property type="term" value="P:negative regulation of apoptotic process"/>
    <property type="evidence" value="ECO:0007669"/>
    <property type="project" value="TreeGrafter"/>
</dbReference>
<dbReference type="Pfam" id="PF10262">
    <property type="entry name" value="Rdx"/>
    <property type="match status" value="1"/>
</dbReference>
<accession>A0A0P7XYX3</accession>
<protein>
    <recommendedName>
        <fullName evidence="4">Migration and invasion enhancer 1-like</fullName>
    </recommendedName>
</protein>
<proteinExistence type="predicted"/>
<dbReference type="InterPro" id="IPR011893">
    <property type="entry name" value="Selenoprotein_Rdx-typ"/>
</dbReference>
<evidence type="ECO:0000256" key="1">
    <source>
        <dbReference type="ARBA" id="ARBA00023284"/>
    </source>
</evidence>
<dbReference type="Proteomes" id="UP000034805">
    <property type="component" value="Unassembled WGS sequence"/>
</dbReference>
<dbReference type="NCBIfam" id="TIGR02174">
    <property type="entry name" value="CXXU_selWTH"/>
    <property type="match status" value="1"/>
</dbReference>
<sequence>SFEIEINGQLIFSKLETSGFPYEDDIMDVIQKAHDGEPVEKITKSRPPCVIL</sequence>
<organism evidence="2 3">
    <name type="scientific">Scleropages formosus</name>
    <name type="common">Asian bonytongue</name>
    <name type="synonym">Osteoglossum formosum</name>
    <dbReference type="NCBI Taxonomy" id="113540"/>
    <lineage>
        <taxon>Eukaryota</taxon>
        <taxon>Metazoa</taxon>
        <taxon>Chordata</taxon>
        <taxon>Craniata</taxon>
        <taxon>Vertebrata</taxon>
        <taxon>Euteleostomi</taxon>
        <taxon>Actinopterygii</taxon>
        <taxon>Neopterygii</taxon>
        <taxon>Teleostei</taxon>
        <taxon>Osteoglossocephala</taxon>
        <taxon>Osteoglossomorpha</taxon>
        <taxon>Osteoglossiformes</taxon>
        <taxon>Osteoglossidae</taxon>
        <taxon>Scleropages</taxon>
    </lineage>
</organism>
<dbReference type="InterPro" id="IPR051441">
    <property type="entry name" value="SelW_related"/>
</dbReference>
<name>A0A0P7XYX3_SCLFO</name>
<reference evidence="2 3" key="1">
    <citation type="submission" date="2015-08" db="EMBL/GenBank/DDBJ databases">
        <title>The genome of the Asian arowana (Scleropages formosus).</title>
        <authorList>
            <person name="Tan M.H."/>
            <person name="Gan H.M."/>
            <person name="Croft L.J."/>
            <person name="Austin C.M."/>
        </authorList>
    </citation>
    <scope>NUCLEOTIDE SEQUENCE [LARGE SCALE GENOMIC DNA]</scope>
    <source>
        <strain evidence="2">Aro1</strain>
    </source>
</reference>
<evidence type="ECO:0000313" key="2">
    <source>
        <dbReference type="EMBL" id="KPP58307.1"/>
    </source>
</evidence>
<dbReference type="GO" id="GO:0005829">
    <property type="term" value="C:cytosol"/>
    <property type="evidence" value="ECO:0007669"/>
    <property type="project" value="TreeGrafter"/>
</dbReference>
<dbReference type="AlphaFoldDB" id="A0A0P7XYX3"/>
<dbReference type="GO" id="GO:0051491">
    <property type="term" value="P:positive regulation of filopodium assembly"/>
    <property type="evidence" value="ECO:0007669"/>
    <property type="project" value="TreeGrafter"/>
</dbReference>
<dbReference type="EMBL" id="JARO02014223">
    <property type="protein sequence ID" value="KPP58307.1"/>
    <property type="molecule type" value="Genomic_DNA"/>
</dbReference>
<evidence type="ECO:0008006" key="4">
    <source>
        <dbReference type="Google" id="ProtNLM"/>
    </source>
</evidence>
<dbReference type="STRING" id="113540.ENSSFOP00015069517"/>
<comment type="caution">
    <text evidence="2">The sequence shown here is derived from an EMBL/GenBank/DDBJ whole genome shotgun (WGS) entry which is preliminary data.</text>
</comment>
<dbReference type="SUPFAM" id="SSF52833">
    <property type="entry name" value="Thioredoxin-like"/>
    <property type="match status" value="1"/>
</dbReference>
<gene>
    <name evidence="2" type="ORF">Z043_123878</name>
</gene>
<dbReference type="InterPro" id="IPR036249">
    <property type="entry name" value="Thioredoxin-like_sf"/>
</dbReference>
<evidence type="ECO:0000313" key="3">
    <source>
        <dbReference type="Proteomes" id="UP000034805"/>
    </source>
</evidence>
<dbReference type="Gene3D" id="3.40.30.10">
    <property type="entry name" value="Glutaredoxin"/>
    <property type="match status" value="1"/>
</dbReference>
<dbReference type="PANTHER" id="PTHR15124">
    <property type="entry name" value="SELENOPROTEIN W"/>
    <property type="match status" value="1"/>
</dbReference>